<sequence length="759" mass="84390">MFYEEEERFLNPDILHVVRRELYAINSNYDVTPYGLKYVPTHTEDGIPIRKLYVSNLPPKNTATLIGCEQNVAGGGWYCRTHQSRARICATLYLSLFIPASVYTRVISTTRSELFGVFAPYGFIKSCWLRMGDKGPNKTPTPTYAFVTYSNPADAHKALQAPGHEKTLRGRNLRISPADSWHQPAEDADGRGRWKPRGQRRSEAHATTTENSVQPPEVSNSEWVADNGDAAEATTSATDAPLEIPESKEDAKESETTPEYTILDVLNRDCLAHIMSYVPIRDLIRSERVSKTWQNMVREYLAGIRMFKTSWWQHVPVMLTTAVLRRIVQRLGGGLARLHIDHHWSALNDRTAHIVGKFCPNLEELKIVGMHTRNWNPLIYGCKQLKTLSFVSCNKLTDSSLVHLVKSESCIESLTVTNNTHVTGLFLTGSNPQKLNSLAFYNCYSLQGTVLCAAIDTLPNLTCLKLDVCPHTMWKIIPMILNKLPLLEELSLSEYVSVDSCFSPLCNDSFCDAIGNLTELKSLNLSRNIYITNTVLKRVAQCCPKLETLNISSCNSRKIFPHPGVGDEGVSAVCRGCRGLSRLDVSYLGALTDAGVRAAAALPRLTRLTARGNPALSSASLAACLAACPMLQEVDVSGCDGVSEEVVSGAVLALLQRPRPLTLRLAGTAASPIELQQDYPTHKLLTVDVVDDRSNPLLRPDFVDTMFEHSSDDSLGDLYENDDFDDFFGPDEDLFLDEDLDDFDGMYHYELHAPDLILL</sequence>
<feature type="region of interest" description="Disordered" evidence="4">
    <location>
        <begin position="175"/>
        <end position="256"/>
    </location>
</feature>
<evidence type="ECO:0000256" key="3">
    <source>
        <dbReference type="PROSITE-ProRule" id="PRU00176"/>
    </source>
</evidence>
<dbReference type="Pfam" id="PF00646">
    <property type="entry name" value="F-box"/>
    <property type="match status" value="1"/>
</dbReference>
<name>A0A9P0HZ85_SPOLI</name>
<dbReference type="GO" id="GO:0031146">
    <property type="term" value="P:SCF-dependent proteasomal ubiquitin-dependent protein catabolic process"/>
    <property type="evidence" value="ECO:0007669"/>
    <property type="project" value="TreeGrafter"/>
</dbReference>
<dbReference type="SUPFAM" id="SSF52047">
    <property type="entry name" value="RNI-like"/>
    <property type="match status" value="1"/>
</dbReference>
<dbReference type="InterPro" id="IPR006553">
    <property type="entry name" value="Leu-rich_rpt_Cys-con_subtyp"/>
</dbReference>
<dbReference type="GO" id="GO:0019005">
    <property type="term" value="C:SCF ubiquitin ligase complex"/>
    <property type="evidence" value="ECO:0007669"/>
    <property type="project" value="TreeGrafter"/>
</dbReference>
<dbReference type="InterPro" id="IPR000504">
    <property type="entry name" value="RRM_dom"/>
</dbReference>
<dbReference type="PANTHER" id="PTHR13318">
    <property type="entry name" value="PARTNER OF PAIRED, ISOFORM B-RELATED"/>
    <property type="match status" value="1"/>
</dbReference>
<dbReference type="PROSITE" id="PS50102">
    <property type="entry name" value="RRM"/>
    <property type="match status" value="1"/>
</dbReference>
<dbReference type="InterPro" id="IPR035979">
    <property type="entry name" value="RBD_domain_sf"/>
</dbReference>
<keyword evidence="1" id="KW-0833">Ubl conjugation pathway</keyword>
<dbReference type="SMART" id="SM00367">
    <property type="entry name" value="LRR_CC"/>
    <property type="match status" value="5"/>
</dbReference>
<organism evidence="6 7">
    <name type="scientific">Spodoptera littoralis</name>
    <name type="common">Egyptian cotton leafworm</name>
    <dbReference type="NCBI Taxonomy" id="7109"/>
    <lineage>
        <taxon>Eukaryota</taxon>
        <taxon>Metazoa</taxon>
        <taxon>Ecdysozoa</taxon>
        <taxon>Arthropoda</taxon>
        <taxon>Hexapoda</taxon>
        <taxon>Insecta</taxon>
        <taxon>Pterygota</taxon>
        <taxon>Neoptera</taxon>
        <taxon>Endopterygota</taxon>
        <taxon>Lepidoptera</taxon>
        <taxon>Glossata</taxon>
        <taxon>Ditrysia</taxon>
        <taxon>Noctuoidea</taxon>
        <taxon>Noctuidae</taxon>
        <taxon>Amphipyrinae</taxon>
        <taxon>Spodoptera</taxon>
    </lineage>
</organism>
<gene>
    <name evidence="6" type="ORF">SPLIT_LOCUS2616</name>
</gene>
<reference evidence="6" key="1">
    <citation type="submission" date="2022-02" db="EMBL/GenBank/DDBJ databases">
        <authorList>
            <person name="King R."/>
        </authorList>
    </citation>
    <scope>NUCLEOTIDE SEQUENCE</scope>
</reference>
<dbReference type="InterPro" id="IPR012677">
    <property type="entry name" value="Nucleotide-bd_a/b_plait_sf"/>
</dbReference>
<dbReference type="AlphaFoldDB" id="A0A9P0HZ85"/>
<evidence type="ECO:0000256" key="2">
    <source>
        <dbReference type="ARBA" id="ARBA00022884"/>
    </source>
</evidence>
<keyword evidence="2 3" id="KW-0694">RNA-binding</keyword>
<dbReference type="CDD" id="cd00590">
    <property type="entry name" value="RRM_SF"/>
    <property type="match status" value="1"/>
</dbReference>
<dbReference type="Proteomes" id="UP001153321">
    <property type="component" value="Chromosome 15"/>
</dbReference>
<dbReference type="InterPro" id="IPR001810">
    <property type="entry name" value="F-box_dom"/>
</dbReference>
<evidence type="ECO:0000313" key="7">
    <source>
        <dbReference type="Proteomes" id="UP001153321"/>
    </source>
</evidence>
<dbReference type="SUPFAM" id="SSF81383">
    <property type="entry name" value="F-box domain"/>
    <property type="match status" value="1"/>
</dbReference>
<dbReference type="GO" id="GO:0003723">
    <property type="term" value="F:RNA binding"/>
    <property type="evidence" value="ECO:0007669"/>
    <property type="project" value="UniProtKB-UniRule"/>
</dbReference>
<evidence type="ECO:0000256" key="4">
    <source>
        <dbReference type="SAM" id="MobiDB-lite"/>
    </source>
</evidence>
<accession>A0A9P0HZ85</accession>
<evidence type="ECO:0000259" key="5">
    <source>
        <dbReference type="PROSITE" id="PS50102"/>
    </source>
</evidence>
<dbReference type="InterPro" id="IPR032675">
    <property type="entry name" value="LRR_dom_sf"/>
</dbReference>
<dbReference type="InterPro" id="IPR036047">
    <property type="entry name" value="F-box-like_dom_sf"/>
</dbReference>
<proteinExistence type="predicted"/>
<dbReference type="EMBL" id="LR824546">
    <property type="protein sequence ID" value="CAH1637255.1"/>
    <property type="molecule type" value="Genomic_DNA"/>
</dbReference>
<keyword evidence="7" id="KW-1185">Reference proteome</keyword>
<feature type="compositionally biased region" description="Polar residues" evidence="4">
    <location>
        <begin position="205"/>
        <end position="222"/>
    </location>
</feature>
<feature type="compositionally biased region" description="Low complexity" evidence="4">
    <location>
        <begin position="230"/>
        <end position="240"/>
    </location>
</feature>
<dbReference type="Gene3D" id="3.30.70.330">
    <property type="match status" value="1"/>
</dbReference>
<dbReference type="Pfam" id="PF00076">
    <property type="entry name" value="RRM_1"/>
    <property type="match status" value="1"/>
</dbReference>
<dbReference type="SUPFAM" id="SSF54928">
    <property type="entry name" value="RNA-binding domain, RBD"/>
    <property type="match status" value="1"/>
</dbReference>
<evidence type="ECO:0000313" key="6">
    <source>
        <dbReference type="EMBL" id="CAH1637255.1"/>
    </source>
</evidence>
<feature type="compositionally biased region" description="Basic and acidic residues" evidence="4">
    <location>
        <begin position="245"/>
        <end position="255"/>
    </location>
</feature>
<evidence type="ECO:0000256" key="1">
    <source>
        <dbReference type="ARBA" id="ARBA00022786"/>
    </source>
</evidence>
<protein>
    <recommendedName>
        <fullName evidence="5">RRM domain-containing protein</fullName>
    </recommendedName>
</protein>
<dbReference type="Gene3D" id="1.20.1280.50">
    <property type="match status" value="1"/>
</dbReference>
<dbReference type="Gene3D" id="3.80.10.10">
    <property type="entry name" value="Ribonuclease Inhibitor"/>
    <property type="match status" value="3"/>
</dbReference>
<feature type="domain" description="RRM" evidence="5">
    <location>
        <begin position="50"/>
        <end position="180"/>
    </location>
</feature>
<dbReference type="SMART" id="SM00360">
    <property type="entry name" value="RRM"/>
    <property type="match status" value="1"/>
</dbReference>